<gene>
    <name evidence="2" type="ORF">TrLO_g10524</name>
</gene>
<protein>
    <submittedName>
        <fullName evidence="2">Uncharacterized protein</fullName>
    </submittedName>
</protein>
<dbReference type="AlphaFoldDB" id="A0A9W7B4G4"/>
<reference evidence="3" key="1">
    <citation type="journal article" date="2023" name="Commun. Biol.">
        <title>Genome analysis of Parmales, the sister group of diatoms, reveals the evolutionary specialization of diatoms from phago-mixotrophs to photoautotrophs.</title>
        <authorList>
            <person name="Ban H."/>
            <person name="Sato S."/>
            <person name="Yoshikawa S."/>
            <person name="Yamada K."/>
            <person name="Nakamura Y."/>
            <person name="Ichinomiya M."/>
            <person name="Sato N."/>
            <person name="Blanc-Mathieu R."/>
            <person name="Endo H."/>
            <person name="Kuwata A."/>
            <person name="Ogata H."/>
        </authorList>
    </citation>
    <scope>NUCLEOTIDE SEQUENCE [LARGE SCALE GENOMIC DNA]</scope>
    <source>
        <strain evidence="3">NIES 3700</strain>
    </source>
</reference>
<evidence type="ECO:0000256" key="1">
    <source>
        <dbReference type="SAM" id="MobiDB-lite"/>
    </source>
</evidence>
<dbReference type="Proteomes" id="UP001165122">
    <property type="component" value="Unassembled WGS sequence"/>
</dbReference>
<name>A0A9W7B4G4_9STRA</name>
<organism evidence="2 3">
    <name type="scientific">Triparma laevis f. longispina</name>
    <dbReference type="NCBI Taxonomy" id="1714387"/>
    <lineage>
        <taxon>Eukaryota</taxon>
        <taxon>Sar</taxon>
        <taxon>Stramenopiles</taxon>
        <taxon>Ochrophyta</taxon>
        <taxon>Bolidophyceae</taxon>
        <taxon>Parmales</taxon>
        <taxon>Triparmaceae</taxon>
        <taxon>Triparma</taxon>
    </lineage>
</organism>
<feature type="compositionally biased region" description="Basic and acidic residues" evidence="1">
    <location>
        <begin position="231"/>
        <end position="242"/>
    </location>
</feature>
<comment type="caution">
    <text evidence="2">The sequence shown here is derived from an EMBL/GenBank/DDBJ whole genome shotgun (WGS) entry which is preliminary data.</text>
</comment>
<dbReference type="EMBL" id="BRXW01000981">
    <property type="protein sequence ID" value="GMH80318.1"/>
    <property type="molecule type" value="Genomic_DNA"/>
</dbReference>
<accession>A0A9W7B4G4</accession>
<sequence>MNTNSAPYSERTWGETLQNYKQNNNKLPWGEGEFVPTKRETVYEKSRKERAFNPVTMTYRDEAKESKIQQRERAFAAVRLNDAKDKQLCFEQKFNIINHQSHLPKSYEDANKKTRMMNEVKRRAPDSRVKYNIISHMGKEEHHQAKMVPKSGEEFTLRRSMDITLEDGMKPKSHQTREFDVLTNKYIENHTYREIEDLEVQREHLAQKYWKTHDYDILAVRYCDSQKQQKYEQDLREKERSHGQGQRSKLPPSVKYSEGVVYDIISNEIRDGRAIQSVDEKRNKAVASKMGSKVEEQIRTNAMAEDDRLEAMSFNRIAGEKFKEARRYGYDPITNISFEGRRGVQPVALRQEERKPIWSRLHAGGGGGGSGGTGVSKPRDLSGGDQGGNSIPLNSGRRVLKPTGATPRGSGRERQGGGATNRDSKIAQNMSQTMKPDFVPSLTIPSEGMVNGKLNVA</sequence>
<feature type="region of interest" description="Disordered" evidence="1">
    <location>
        <begin position="231"/>
        <end position="252"/>
    </location>
</feature>
<feature type="compositionally biased region" description="Gly residues" evidence="1">
    <location>
        <begin position="363"/>
        <end position="374"/>
    </location>
</feature>
<proteinExistence type="predicted"/>
<feature type="region of interest" description="Disordered" evidence="1">
    <location>
        <begin position="347"/>
        <end position="440"/>
    </location>
</feature>
<keyword evidence="3" id="KW-1185">Reference proteome</keyword>
<evidence type="ECO:0000313" key="2">
    <source>
        <dbReference type="EMBL" id="GMH80318.1"/>
    </source>
</evidence>
<dbReference type="OrthoDB" id="60284at2759"/>
<evidence type="ECO:0000313" key="3">
    <source>
        <dbReference type="Proteomes" id="UP001165122"/>
    </source>
</evidence>